<dbReference type="EMBL" id="JOKZ01000142">
    <property type="protein sequence ID" value="KKP02641.1"/>
    <property type="molecule type" value="Genomic_DNA"/>
</dbReference>
<protein>
    <recommendedName>
        <fullName evidence="3">PWI domain-containing protein</fullName>
    </recommendedName>
</protein>
<dbReference type="Proteomes" id="UP000034112">
    <property type="component" value="Unassembled WGS sequence"/>
</dbReference>
<dbReference type="InterPro" id="IPR052225">
    <property type="entry name" value="Ser/Arg_repetitive_matrix"/>
</dbReference>
<dbReference type="PANTHER" id="PTHR23148:SF0">
    <property type="entry name" value="SERINE_ARGININE REPETITIVE MATRIX PROTEIN 1"/>
    <property type="match status" value="1"/>
</dbReference>
<organism evidence="4 5">
    <name type="scientific">Trichoderma harzianum</name>
    <name type="common">Hypocrea lixii</name>
    <dbReference type="NCBI Taxonomy" id="5544"/>
    <lineage>
        <taxon>Eukaryota</taxon>
        <taxon>Fungi</taxon>
        <taxon>Dikarya</taxon>
        <taxon>Ascomycota</taxon>
        <taxon>Pezizomycotina</taxon>
        <taxon>Sordariomycetes</taxon>
        <taxon>Hypocreomycetidae</taxon>
        <taxon>Hypocreales</taxon>
        <taxon>Hypocreaceae</taxon>
        <taxon>Trichoderma</taxon>
    </lineage>
</organism>
<gene>
    <name evidence="4" type="ORF">THAR02_05275</name>
</gene>
<dbReference type="OrthoDB" id="163257at2759"/>
<dbReference type="PANTHER" id="PTHR23148">
    <property type="entry name" value="SERINE/ARGININE REGULATED NUCLEAR MATRIX PROTEIN"/>
    <property type="match status" value="1"/>
</dbReference>
<comment type="caution">
    <text evidence="4">The sequence shown here is derived from an EMBL/GenBank/DDBJ whole genome shotgun (WGS) entry which is preliminary data.</text>
</comment>
<evidence type="ECO:0000256" key="2">
    <source>
        <dbReference type="SAM" id="Coils"/>
    </source>
</evidence>
<dbReference type="SMART" id="SM00311">
    <property type="entry name" value="PWI"/>
    <property type="match status" value="1"/>
</dbReference>
<feature type="domain" description="PWI" evidence="3">
    <location>
        <begin position="12"/>
        <end position="111"/>
    </location>
</feature>
<sequence>MASAGDARLMKSTKFPTEFNQKVDMQKVNLQVIKKWIANKISEILGSEDDVVIELCFNLIEGPRHPDIKSLQIQLTGFLDKDTGPFCKELWKLLLSAQSNPQGVPKELLEAKKLELMQEKMEADRAAENARKRRDDSDRQVIDRAAVGIGLLKAVEEEAMVGVQIDHVLPSLGTALLEIHTGETAMSPEVGVAEGAIAIAAGSGDEVAHHLGQRQSDLDLQVAVHLVAIEALEALRAAKDHPHDLETREKDLDLLAAMLTDQGGSHAMEGIAVMLEIDAHHLQSAPHLHRSEDGNLPPEVSLESAEDVTRIHHLPFRGVPRWPVAAAPITAAIDPSTALDRIHTRNADKIADEVVRQKSWRITTDVTGGVIVVIKIMEPQPGARNLKGRDAIAPLRPRLRQTVASRLIFWKMNRVLRIPS</sequence>
<dbReference type="GO" id="GO:0006397">
    <property type="term" value="P:mRNA processing"/>
    <property type="evidence" value="ECO:0007669"/>
    <property type="project" value="UniProtKB-KW"/>
</dbReference>
<evidence type="ECO:0000259" key="3">
    <source>
        <dbReference type="PROSITE" id="PS51025"/>
    </source>
</evidence>
<dbReference type="Gene3D" id="1.20.1390.10">
    <property type="entry name" value="PWI domain"/>
    <property type="match status" value="1"/>
</dbReference>
<dbReference type="GO" id="GO:0005681">
    <property type="term" value="C:spliceosomal complex"/>
    <property type="evidence" value="ECO:0007669"/>
    <property type="project" value="TreeGrafter"/>
</dbReference>
<accession>A0A0F9XC12</accession>
<evidence type="ECO:0000256" key="1">
    <source>
        <dbReference type="ARBA" id="ARBA00022664"/>
    </source>
</evidence>
<keyword evidence="1" id="KW-0507">mRNA processing</keyword>
<dbReference type="PROSITE" id="PS51025">
    <property type="entry name" value="PWI"/>
    <property type="match status" value="1"/>
</dbReference>
<reference evidence="5" key="1">
    <citation type="journal article" date="2015" name="Genome Announc.">
        <title>Draft whole-genome sequence of the biocontrol agent Trichoderma harzianum T6776.</title>
        <authorList>
            <person name="Baroncelli R."/>
            <person name="Piaggeschi G."/>
            <person name="Fiorini L."/>
            <person name="Bertolini E."/>
            <person name="Zapparata A."/>
            <person name="Pe M.E."/>
            <person name="Sarrocco S."/>
            <person name="Vannacci G."/>
        </authorList>
    </citation>
    <scope>NUCLEOTIDE SEQUENCE [LARGE SCALE GENOMIC DNA]</scope>
    <source>
        <strain evidence="5">T6776</strain>
    </source>
</reference>
<evidence type="ECO:0000313" key="5">
    <source>
        <dbReference type="Proteomes" id="UP000034112"/>
    </source>
</evidence>
<keyword evidence="2" id="KW-0175">Coiled coil</keyword>
<dbReference type="AlphaFoldDB" id="A0A0F9XC12"/>
<feature type="coiled-coil region" evidence="2">
    <location>
        <begin position="106"/>
        <end position="140"/>
    </location>
</feature>
<evidence type="ECO:0000313" key="4">
    <source>
        <dbReference type="EMBL" id="KKP02641.1"/>
    </source>
</evidence>
<dbReference type="Pfam" id="PF01480">
    <property type="entry name" value="PWI"/>
    <property type="match status" value="1"/>
</dbReference>
<dbReference type="InterPro" id="IPR036483">
    <property type="entry name" value="PWI_dom_sf"/>
</dbReference>
<proteinExistence type="predicted"/>
<dbReference type="SUPFAM" id="SSF101233">
    <property type="entry name" value="PWI domain"/>
    <property type="match status" value="1"/>
</dbReference>
<dbReference type="InterPro" id="IPR002483">
    <property type="entry name" value="PWI_dom"/>
</dbReference>
<dbReference type="GO" id="GO:0003723">
    <property type="term" value="F:RNA binding"/>
    <property type="evidence" value="ECO:0007669"/>
    <property type="project" value="TreeGrafter"/>
</dbReference>
<dbReference type="GO" id="GO:0048024">
    <property type="term" value="P:regulation of mRNA splicing, via spliceosome"/>
    <property type="evidence" value="ECO:0007669"/>
    <property type="project" value="TreeGrafter"/>
</dbReference>
<name>A0A0F9XC12_TRIHA</name>